<dbReference type="InterPro" id="IPR003838">
    <property type="entry name" value="ABC3_permease_C"/>
</dbReference>
<reference evidence="9 10" key="3">
    <citation type="journal article" date="2011" name="Nat. Chem. Biol.">
        <title>Reveromycin A biosynthesis uses RevG and RevJ for stereospecific spiroacetal formation.</title>
        <authorList>
            <person name="Takahashi S."/>
            <person name="Toyoda A."/>
            <person name="Sekiyama Y."/>
            <person name="Takagi H."/>
            <person name="Nogawa T."/>
            <person name="Uramoto M."/>
            <person name="Suzuki R."/>
            <person name="Koshino H."/>
            <person name="Kumano T."/>
            <person name="Panthee S."/>
            <person name="Dairi T."/>
            <person name="Ishikawa J."/>
            <person name="Ikeda H."/>
            <person name="Sakaki Y."/>
            <person name="Osada H."/>
        </authorList>
    </citation>
    <scope>NUCLEOTIDE SEQUENCE [LARGE SCALE GENOMIC DNA]</scope>
    <source>
        <strain evidence="9 10">SN-593</strain>
    </source>
</reference>
<dbReference type="EMBL" id="AP018365">
    <property type="protein sequence ID" value="BBA99785.1"/>
    <property type="molecule type" value="Genomic_DNA"/>
</dbReference>
<dbReference type="KEGG" id="arev:RVR_6555"/>
<keyword evidence="3 7" id="KW-0812">Transmembrane</keyword>
<dbReference type="RefSeq" id="WP_237404918.1">
    <property type="nucleotide sequence ID" value="NZ_AP018365.1"/>
</dbReference>
<dbReference type="Pfam" id="PF02687">
    <property type="entry name" value="FtsX"/>
    <property type="match status" value="2"/>
</dbReference>
<feature type="transmembrane region" description="Helical" evidence="7">
    <location>
        <begin position="285"/>
        <end position="307"/>
    </location>
</feature>
<dbReference type="GO" id="GO:0005886">
    <property type="term" value="C:plasma membrane"/>
    <property type="evidence" value="ECO:0007669"/>
    <property type="project" value="UniProtKB-SubCell"/>
</dbReference>
<evidence type="ECO:0000256" key="1">
    <source>
        <dbReference type="ARBA" id="ARBA00004651"/>
    </source>
</evidence>
<evidence type="ECO:0000256" key="7">
    <source>
        <dbReference type="SAM" id="Phobius"/>
    </source>
</evidence>
<dbReference type="AlphaFoldDB" id="A0A7U3VQH1"/>
<comment type="subcellular location">
    <subcellularLocation>
        <location evidence="1">Cell membrane</location>
        <topology evidence="1">Multi-pass membrane protein</topology>
    </subcellularLocation>
</comment>
<protein>
    <submittedName>
        <fullName evidence="9">Putative integral membrane protein</fullName>
    </submittedName>
</protein>
<evidence type="ECO:0000259" key="8">
    <source>
        <dbReference type="Pfam" id="PF02687"/>
    </source>
</evidence>
<evidence type="ECO:0000256" key="3">
    <source>
        <dbReference type="ARBA" id="ARBA00022692"/>
    </source>
</evidence>
<feature type="transmembrane region" description="Helical" evidence="7">
    <location>
        <begin position="399"/>
        <end position="420"/>
    </location>
</feature>
<sequence>MSSGQAPPRSEPFAGFDAAGGGPPRPGPGERSADLRTWLRDLALGARFAVGGGREGWTRTLLTAVGVGLGVTLLLLTASVPAMVHTHSGKEHARESASEGYIAHPGDRTLLWADAGTTYHDHDITGYLLHPEGKQAQLPPGLESWPADGTMVVSPALRELLASAPLLRQRLDHKVTGTIGKAGLVGPADLYFYAGSDHLVARDAQYRHGNADRISGFGSPDRSDALGAPLEMLLIVVLVVLLLPVAVFIGTAVRLGGERRDRRLAALRLVGADIRMARRIAAGEALLGALFGLALGTVLFLAGRQLAAEVSVMSMSAFPSDLAPNPALTVLIVLAVPLASIAVTLAGLRGTAIEPLGVVRQALGRRRRLWWRLLPPAAGLALLAPLFGKVHNGSGINEYQVAAGAVLLLIGVTAVLPWAVEAAVGRLRGGPVAWQLATRRLQLSSSASARMVSGVTVAVAGAIALQMLFNGVSGDYVHSTGADTRRAQAVVDGTMADTARLAADARAIAAAPGVRQVYGYGRVEATRPDAGSLPRRADTQYPDLPLDVGDCTALRQMARITSCRPGSVFLVPPTDDAYGAADYRKYLRPGARIDLNGPDGDTYTGSPRLWRIPAAAVGVRSRADATGSHAWGVLATPQAVAGASLGELDGWLSVVLDPDRTDAIEHARNAVAALGPDLDVFTLYDTRTKAGFVQIRRGLFAGAAFTMALIGAGLLVTMLEQLRERRKLLAVLVAFGTRRSVLGWSVLWQTAVPVVLGLLLAVAGGIGLGAALLAMVRRPFHTDWAGVGTMAGVGAGVVLAVTLLSLPPLWRLMRADGLRTE</sequence>
<proteinExistence type="predicted"/>
<reference evidence="9 10" key="4">
    <citation type="journal article" date="2020" name="Sci. Rep.">
        <title>beta-carboline chemical signals induce reveromycin production through a LuxR family regulator in Streptomyces sp. SN-593.</title>
        <authorList>
            <person name="Panthee S."/>
            <person name="Kito N."/>
            <person name="Hayashi T."/>
            <person name="Shimizu T."/>
            <person name="Ishikawa J."/>
            <person name="Hamamoto H."/>
            <person name="Osada H."/>
            <person name="Takahashi S."/>
        </authorList>
    </citation>
    <scope>NUCLEOTIDE SEQUENCE [LARGE SCALE GENOMIC DNA]</scope>
    <source>
        <strain evidence="9 10">SN-593</strain>
    </source>
</reference>
<evidence type="ECO:0000256" key="4">
    <source>
        <dbReference type="ARBA" id="ARBA00022989"/>
    </source>
</evidence>
<reference evidence="9 10" key="2">
    <citation type="journal article" date="2011" name="J. Antibiot.">
        <title>Furaquinocins I and J: novel polyketide isoprenoid hybrid compounds from Streptomyces reveromyceticus SN-593.</title>
        <authorList>
            <person name="Panthee S."/>
            <person name="Takahashi S."/>
            <person name="Takagi H."/>
            <person name="Nogawa T."/>
            <person name="Oowada E."/>
            <person name="Uramoto M."/>
            <person name="Osada H."/>
        </authorList>
    </citation>
    <scope>NUCLEOTIDE SEQUENCE [LARGE SCALE GENOMIC DNA]</scope>
    <source>
        <strain evidence="9 10">SN-593</strain>
    </source>
</reference>
<dbReference type="Proteomes" id="UP000595703">
    <property type="component" value="Chromosome"/>
</dbReference>
<evidence type="ECO:0000256" key="5">
    <source>
        <dbReference type="ARBA" id="ARBA00023136"/>
    </source>
</evidence>
<keyword evidence="4 7" id="KW-1133">Transmembrane helix</keyword>
<feature type="transmembrane region" description="Helical" evidence="7">
    <location>
        <begin position="449"/>
        <end position="469"/>
    </location>
</feature>
<evidence type="ECO:0000256" key="6">
    <source>
        <dbReference type="SAM" id="MobiDB-lite"/>
    </source>
</evidence>
<feature type="transmembrane region" description="Helical" evidence="7">
    <location>
        <begin position="787"/>
        <end position="810"/>
    </location>
</feature>
<feature type="transmembrane region" description="Helical" evidence="7">
    <location>
        <begin position="754"/>
        <end position="775"/>
    </location>
</feature>
<keyword evidence="10" id="KW-1185">Reference proteome</keyword>
<keyword evidence="2" id="KW-1003">Cell membrane</keyword>
<feature type="domain" description="ABC3 transporter permease C-terminal" evidence="8">
    <location>
        <begin position="703"/>
        <end position="814"/>
    </location>
</feature>
<feature type="transmembrane region" description="Helical" evidence="7">
    <location>
        <begin position="327"/>
        <end position="348"/>
    </location>
</feature>
<accession>A0A7U3VQH1</accession>
<keyword evidence="5 7" id="KW-0472">Membrane</keyword>
<dbReference type="InterPro" id="IPR038766">
    <property type="entry name" value="Membrane_comp_ABC_pdt"/>
</dbReference>
<feature type="transmembrane region" description="Helical" evidence="7">
    <location>
        <begin position="698"/>
        <end position="716"/>
    </location>
</feature>
<gene>
    <name evidence="9" type="ORF">RVR_6555</name>
</gene>
<organism evidence="9 10">
    <name type="scientific">Actinacidiphila reveromycinica</name>
    <dbReference type="NCBI Taxonomy" id="659352"/>
    <lineage>
        <taxon>Bacteria</taxon>
        <taxon>Bacillati</taxon>
        <taxon>Actinomycetota</taxon>
        <taxon>Actinomycetes</taxon>
        <taxon>Kitasatosporales</taxon>
        <taxon>Streptomycetaceae</taxon>
        <taxon>Actinacidiphila</taxon>
    </lineage>
</organism>
<evidence type="ECO:0000313" key="10">
    <source>
        <dbReference type="Proteomes" id="UP000595703"/>
    </source>
</evidence>
<feature type="transmembrane region" description="Helical" evidence="7">
    <location>
        <begin position="369"/>
        <end position="387"/>
    </location>
</feature>
<feature type="transmembrane region" description="Helical" evidence="7">
    <location>
        <begin position="61"/>
        <end position="84"/>
    </location>
</feature>
<evidence type="ECO:0000313" key="9">
    <source>
        <dbReference type="EMBL" id="BBA99785.1"/>
    </source>
</evidence>
<feature type="region of interest" description="Disordered" evidence="6">
    <location>
        <begin position="1"/>
        <end position="32"/>
    </location>
</feature>
<evidence type="ECO:0000256" key="2">
    <source>
        <dbReference type="ARBA" id="ARBA00022475"/>
    </source>
</evidence>
<dbReference type="PANTHER" id="PTHR30287:SF2">
    <property type="entry name" value="BLL1001 PROTEIN"/>
    <property type="match status" value="1"/>
</dbReference>
<feature type="transmembrane region" description="Helical" evidence="7">
    <location>
        <begin position="232"/>
        <end position="253"/>
    </location>
</feature>
<dbReference type="PANTHER" id="PTHR30287">
    <property type="entry name" value="MEMBRANE COMPONENT OF PREDICTED ABC SUPERFAMILY METABOLITE UPTAKE TRANSPORTER"/>
    <property type="match status" value="1"/>
</dbReference>
<name>A0A7U3VQH1_9ACTN</name>
<reference evidence="9 10" key="1">
    <citation type="journal article" date="2010" name="J. Bacteriol.">
        <title>Biochemical characterization of a novel indole prenyltransferase from Streptomyces sp. SN-593.</title>
        <authorList>
            <person name="Takahashi S."/>
            <person name="Takagi H."/>
            <person name="Toyoda A."/>
            <person name="Uramoto M."/>
            <person name="Nogawa T."/>
            <person name="Ueki M."/>
            <person name="Sakaki Y."/>
            <person name="Osada H."/>
        </authorList>
    </citation>
    <scope>NUCLEOTIDE SEQUENCE [LARGE SCALE GENOMIC DNA]</scope>
    <source>
        <strain evidence="9 10">SN-593</strain>
    </source>
</reference>
<feature type="domain" description="ABC3 transporter permease C-terminal" evidence="8">
    <location>
        <begin position="235"/>
        <end position="346"/>
    </location>
</feature>